<feature type="transmembrane region" description="Helical" evidence="2">
    <location>
        <begin position="628"/>
        <end position="648"/>
    </location>
</feature>
<proteinExistence type="predicted"/>
<comment type="caution">
    <text evidence="4">The sequence shown here is derived from an EMBL/GenBank/DDBJ whole genome shotgun (WGS) entry which is preliminary data.</text>
</comment>
<organism evidence="4 5">
    <name type="scientific">Scylla paramamosain</name>
    <name type="common">Mud crab</name>
    <dbReference type="NCBI Taxonomy" id="85552"/>
    <lineage>
        <taxon>Eukaryota</taxon>
        <taxon>Metazoa</taxon>
        <taxon>Ecdysozoa</taxon>
        <taxon>Arthropoda</taxon>
        <taxon>Crustacea</taxon>
        <taxon>Multicrustacea</taxon>
        <taxon>Malacostraca</taxon>
        <taxon>Eumalacostraca</taxon>
        <taxon>Eucarida</taxon>
        <taxon>Decapoda</taxon>
        <taxon>Pleocyemata</taxon>
        <taxon>Brachyura</taxon>
        <taxon>Eubrachyura</taxon>
        <taxon>Portunoidea</taxon>
        <taxon>Portunidae</taxon>
        <taxon>Portuninae</taxon>
        <taxon>Scylla</taxon>
    </lineage>
</organism>
<evidence type="ECO:0000256" key="1">
    <source>
        <dbReference type="SAM" id="MobiDB-lite"/>
    </source>
</evidence>
<protein>
    <submittedName>
        <fullName evidence="4">Uncharacterized protein</fullName>
    </submittedName>
</protein>
<keyword evidence="5" id="KW-1185">Reference proteome</keyword>
<keyword evidence="3" id="KW-0732">Signal</keyword>
<evidence type="ECO:0000313" key="5">
    <source>
        <dbReference type="Proteomes" id="UP001487740"/>
    </source>
</evidence>
<keyword evidence="2" id="KW-0812">Transmembrane</keyword>
<evidence type="ECO:0000256" key="3">
    <source>
        <dbReference type="SAM" id="SignalP"/>
    </source>
</evidence>
<sequence>MGAPLRLAGLCVALWVTLVARAEAQAGDNLQAPDGTAGPFPTTDGIRRFINGPTVTSIDARRRMKSRFQDETLKSIGGRVEDKNGMKWVVNGHSYVLADSTGTGATTGPVNGHTGRARGVMMGQATLEGQHHPYQNPDIAEQEQVSGSGGGQGEGESPDSNGAAGNKSSPVPAVAWTREPDQWAYQEWVVVTLPDPSFPSLPPPPSPSPAEALVVTAINKAEVARQVTGLANVTLHYLFFLSENQHPDTRPELKVYQEVAGMRTLLQADTDQGQWYSRTVDVPQADNSSILFEGWLRDNSDVIALSDVRTEGVPMGKDDSLDEDDDLTFTARQPPTTTTAETSQTLAAEANLTQTQDLPTPEDAPTATDTEAQDDSTTSDGPLAGVPLDQPSKSTAEAPLSPAEGNVAVDEVTETPDVDPSTDTPGEETQTTEEVSGGVDIVAMNSTTSGDDEGTLHGHVSDSFSTTATTGKEGNTDEEQLANISATDDEVTAPESISGTGVVTNSSTTLSIPGVTTDGLQANSTTSTTSTLTNTNTSVSQRSGTPNLVPTKIEYTDESEDMAENILGGDELTSGTTPGESQADGTSGTITSPSGITVPLESTPLPSASGNTTEAVSAKPVSSTSWQVFQVFLILCALGLLALGFLYWKKKRRQDDEIPVFQRGTDYHNPAFSMEDAANFMSRAGRNTYKTIE</sequence>
<feature type="region of interest" description="Disordered" evidence="1">
    <location>
        <begin position="312"/>
        <end position="476"/>
    </location>
</feature>
<feature type="compositionally biased region" description="Polar residues" evidence="1">
    <location>
        <begin position="573"/>
        <end position="584"/>
    </location>
</feature>
<dbReference type="EMBL" id="JARAKH010000047">
    <property type="protein sequence ID" value="KAK8377475.1"/>
    <property type="molecule type" value="Genomic_DNA"/>
</dbReference>
<evidence type="ECO:0000313" key="4">
    <source>
        <dbReference type="EMBL" id="KAK8377475.1"/>
    </source>
</evidence>
<feature type="region of interest" description="Disordered" evidence="1">
    <location>
        <begin position="514"/>
        <end position="549"/>
    </location>
</feature>
<feature type="compositionally biased region" description="Low complexity" evidence="1">
    <location>
        <begin position="523"/>
        <end position="538"/>
    </location>
</feature>
<evidence type="ECO:0000256" key="2">
    <source>
        <dbReference type="SAM" id="Phobius"/>
    </source>
</evidence>
<keyword evidence="2" id="KW-0472">Membrane</keyword>
<name>A0AAW0SRW0_SCYPA</name>
<dbReference type="AlphaFoldDB" id="A0AAW0SRW0"/>
<gene>
    <name evidence="4" type="ORF">O3P69_013834</name>
</gene>
<feature type="compositionally biased region" description="Polar residues" evidence="1">
    <location>
        <begin position="539"/>
        <end position="548"/>
    </location>
</feature>
<keyword evidence="2" id="KW-1133">Transmembrane helix</keyword>
<accession>A0AAW0SRW0</accession>
<feature type="region of interest" description="Disordered" evidence="1">
    <location>
        <begin position="568"/>
        <end position="595"/>
    </location>
</feature>
<feature type="compositionally biased region" description="Low complexity" evidence="1">
    <location>
        <begin position="328"/>
        <end position="350"/>
    </location>
</feature>
<feature type="compositionally biased region" description="Polar residues" evidence="1">
    <location>
        <begin position="421"/>
        <end position="434"/>
    </location>
</feature>
<reference evidence="4 5" key="1">
    <citation type="submission" date="2023-03" db="EMBL/GenBank/DDBJ databases">
        <title>High-quality genome of Scylla paramamosain provides insights in environmental adaptation.</title>
        <authorList>
            <person name="Zhang L."/>
        </authorList>
    </citation>
    <scope>NUCLEOTIDE SEQUENCE [LARGE SCALE GENOMIC DNA]</scope>
    <source>
        <strain evidence="4">LZ_2023a</strain>
        <tissue evidence="4">Muscle</tissue>
    </source>
</reference>
<feature type="compositionally biased region" description="Low complexity" evidence="1">
    <location>
        <begin position="585"/>
        <end position="595"/>
    </location>
</feature>
<feature type="compositionally biased region" description="Low complexity" evidence="1">
    <location>
        <begin position="359"/>
        <end position="370"/>
    </location>
</feature>
<feature type="region of interest" description="Disordered" evidence="1">
    <location>
        <begin position="141"/>
        <end position="172"/>
    </location>
</feature>
<feature type="signal peptide" evidence="3">
    <location>
        <begin position="1"/>
        <end position="24"/>
    </location>
</feature>
<feature type="compositionally biased region" description="Polar residues" evidence="1">
    <location>
        <begin position="462"/>
        <end position="473"/>
    </location>
</feature>
<dbReference type="Proteomes" id="UP001487740">
    <property type="component" value="Unassembled WGS sequence"/>
</dbReference>
<feature type="chain" id="PRO_5044001893" evidence="3">
    <location>
        <begin position="25"/>
        <end position="693"/>
    </location>
</feature>